<reference evidence="2" key="1">
    <citation type="submission" date="2021-02" db="EMBL/GenBank/DDBJ databases">
        <authorList>
            <person name="Dougan E. K."/>
            <person name="Rhodes N."/>
            <person name="Thang M."/>
            <person name="Chan C."/>
        </authorList>
    </citation>
    <scope>NUCLEOTIDE SEQUENCE</scope>
</reference>
<dbReference type="EMBL" id="CAJNNW010025489">
    <property type="protein sequence ID" value="CAE8677430.1"/>
    <property type="molecule type" value="Genomic_DNA"/>
</dbReference>
<evidence type="ECO:0000313" key="3">
    <source>
        <dbReference type="Proteomes" id="UP000626109"/>
    </source>
</evidence>
<accession>A0A813JHX2</accession>
<organism evidence="2 3">
    <name type="scientific">Polarella glacialis</name>
    <name type="common">Dinoflagellate</name>
    <dbReference type="NCBI Taxonomy" id="89957"/>
    <lineage>
        <taxon>Eukaryota</taxon>
        <taxon>Sar</taxon>
        <taxon>Alveolata</taxon>
        <taxon>Dinophyceae</taxon>
        <taxon>Suessiales</taxon>
        <taxon>Suessiaceae</taxon>
        <taxon>Polarella</taxon>
    </lineage>
</organism>
<name>A0A813JHX2_POLGL</name>
<dbReference type="Proteomes" id="UP000626109">
    <property type="component" value="Unassembled WGS sequence"/>
</dbReference>
<proteinExistence type="predicted"/>
<dbReference type="AlphaFoldDB" id="A0A813JHX2"/>
<evidence type="ECO:0000256" key="1">
    <source>
        <dbReference type="SAM" id="MobiDB-lite"/>
    </source>
</evidence>
<feature type="non-terminal residue" evidence="2">
    <location>
        <position position="1"/>
    </location>
</feature>
<gene>
    <name evidence="2" type="ORF">PGLA2088_LOCUS20322</name>
</gene>
<feature type="region of interest" description="Disordered" evidence="1">
    <location>
        <begin position="1"/>
        <end position="85"/>
    </location>
</feature>
<protein>
    <submittedName>
        <fullName evidence="2">Uncharacterized protein</fullName>
    </submittedName>
</protein>
<comment type="caution">
    <text evidence="2">The sequence shown here is derived from an EMBL/GenBank/DDBJ whole genome shotgun (WGS) entry which is preliminary data.</text>
</comment>
<sequence>ASSVSSSSTLLAPTSFKAPAPVPPSDLKVEDQMHYQHHGWSDWHRDRENWKGHPRESEQRSSQGGRTDADPPERGSQGVWADGEE</sequence>
<feature type="compositionally biased region" description="Basic and acidic residues" evidence="1">
    <location>
        <begin position="27"/>
        <end position="59"/>
    </location>
</feature>
<feature type="non-terminal residue" evidence="2">
    <location>
        <position position="85"/>
    </location>
</feature>
<evidence type="ECO:0000313" key="2">
    <source>
        <dbReference type="EMBL" id="CAE8677430.1"/>
    </source>
</evidence>